<dbReference type="InterPro" id="IPR010930">
    <property type="entry name" value="Flg_bb/hook_C_dom"/>
</dbReference>
<reference evidence="10 11" key="1">
    <citation type="submission" date="2016-12" db="EMBL/GenBank/DDBJ databases">
        <title>Comparative genomics of Bartonella apis.</title>
        <authorList>
            <person name="Engel P."/>
        </authorList>
    </citation>
    <scope>NUCLEOTIDE SEQUENCE [LARGE SCALE GENOMIC DNA]</scope>
    <source>
        <strain evidence="10 11">PEB0149</strain>
    </source>
</reference>
<dbReference type="NCBIfam" id="TIGR02492">
    <property type="entry name" value="flgK_ends"/>
    <property type="match status" value="1"/>
</dbReference>
<comment type="caution">
    <text evidence="10">The sequence shown here is derived from an EMBL/GenBank/DDBJ whole genome shotgun (WGS) entry which is preliminary data.</text>
</comment>
<evidence type="ECO:0000256" key="5">
    <source>
        <dbReference type="ARBA" id="ARBA00022525"/>
    </source>
</evidence>
<dbReference type="GeneID" id="92991849"/>
<feature type="domain" description="Flagellar hook-associated protein FlgK helical" evidence="9">
    <location>
        <begin position="85"/>
        <end position="301"/>
    </location>
</feature>
<keyword evidence="10" id="KW-0969">Cilium</keyword>
<keyword evidence="10" id="KW-0282">Flagellum</keyword>
<dbReference type="InterPro" id="IPR002371">
    <property type="entry name" value="FlgK"/>
</dbReference>
<dbReference type="Pfam" id="PF22638">
    <property type="entry name" value="FlgK_D1"/>
    <property type="match status" value="1"/>
</dbReference>
<comment type="similarity">
    <text evidence="3">Belongs to the flagella basal body rod proteins family.</text>
</comment>
<accession>A0A1R0F8V7</accession>
<keyword evidence="6" id="KW-0975">Bacterial flagellum</keyword>
<keyword evidence="11" id="KW-1185">Reference proteome</keyword>
<evidence type="ECO:0000259" key="8">
    <source>
        <dbReference type="Pfam" id="PF06429"/>
    </source>
</evidence>
<evidence type="ECO:0000256" key="1">
    <source>
        <dbReference type="ARBA" id="ARBA00004365"/>
    </source>
</evidence>
<keyword evidence="10" id="KW-0966">Cell projection</keyword>
<proteinExistence type="inferred from homology"/>
<evidence type="ECO:0000313" key="11">
    <source>
        <dbReference type="Proteomes" id="UP000187344"/>
    </source>
</evidence>
<evidence type="ECO:0000256" key="3">
    <source>
        <dbReference type="ARBA" id="ARBA00009677"/>
    </source>
</evidence>
<dbReference type="GO" id="GO:0009424">
    <property type="term" value="C:bacterial-type flagellum hook"/>
    <property type="evidence" value="ECO:0007669"/>
    <property type="project" value="InterPro"/>
</dbReference>
<evidence type="ECO:0000259" key="9">
    <source>
        <dbReference type="Pfam" id="PF22638"/>
    </source>
</evidence>
<dbReference type="OrthoDB" id="7181295at2"/>
<dbReference type="EMBL" id="LXYT01000002">
    <property type="protein sequence ID" value="OLY43414.1"/>
    <property type="molecule type" value="Genomic_DNA"/>
</dbReference>
<dbReference type="AlphaFoldDB" id="A0A1R0F8V7"/>
<dbReference type="SUPFAM" id="SSF64518">
    <property type="entry name" value="Phase 1 flagellin"/>
    <property type="match status" value="1"/>
</dbReference>
<dbReference type="GO" id="GO:0005576">
    <property type="term" value="C:extracellular region"/>
    <property type="evidence" value="ECO:0007669"/>
    <property type="project" value="UniProtKB-SubCell"/>
</dbReference>
<sequence>MTLGTALSTARNSLKTSSGQMSVVSQNIGGARDTNYTHRTTHVQSGANGMVSSKVIRDDNPELLTNYLVKSSQSAAAAAINNGANQLSNIYGTNDFENSPSRLLDDFKKALQFYANNPSQRTAGDAAIDKAKDLANTLNAGSKAIEKIRTDTDSEIKDSVDHINDLLKQFQQVEKEIVNEKGSGRDGYAYMDQRDAILKELSQEIGITTVTHPDGTMSIYGMDDSTLYDKVPRQVSFSPSGPLPAGKAGSPVLVDGVPLSHDAFNSPNGSGKLGGLLKVRDETAPQYQKQLDEIANALTDIFKGPPALFEGGDETQVTGTAGRISVNPAFDSNTADGGPEKLGKDIQKLIDNLDKPRNFGNDTGLDNTQSITSYSKQSLSWIEGVRQSATSDNEYKSTMFSRAGEALSNETGVNTDDEMALMLQLEQTYSATARIITTVGKMLDDLMSAVR</sequence>
<dbReference type="PANTHER" id="PTHR30033">
    <property type="entry name" value="FLAGELLAR HOOK-ASSOCIATED PROTEIN 1"/>
    <property type="match status" value="1"/>
</dbReference>
<protein>
    <recommendedName>
        <fullName evidence="4">Flagellar hook-associated protein 1</fullName>
    </recommendedName>
</protein>
<evidence type="ECO:0000256" key="4">
    <source>
        <dbReference type="ARBA" id="ARBA00016244"/>
    </source>
</evidence>
<gene>
    <name evidence="10" type="ORF">PEB0149_008410</name>
</gene>
<dbReference type="RefSeq" id="WP_075870276.1">
    <property type="nucleotide sequence ID" value="NZ_JAMBJL010000030.1"/>
</dbReference>
<evidence type="ECO:0000313" key="10">
    <source>
        <dbReference type="EMBL" id="OLY43414.1"/>
    </source>
</evidence>
<evidence type="ECO:0000256" key="7">
    <source>
        <dbReference type="SAM" id="MobiDB-lite"/>
    </source>
</evidence>
<evidence type="ECO:0000256" key="6">
    <source>
        <dbReference type="ARBA" id="ARBA00023143"/>
    </source>
</evidence>
<evidence type="ECO:0000256" key="2">
    <source>
        <dbReference type="ARBA" id="ARBA00004613"/>
    </source>
</evidence>
<keyword evidence="5" id="KW-0964">Secreted</keyword>
<dbReference type="InterPro" id="IPR053927">
    <property type="entry name" value="FlgK_helical"/>
</dbReference>
<dbReference type="Pfam" id="PF06429">
    <property type="entry name" value="Flg_bbr_C"/>
    <property type="match status" value="1"/>
</dbReference>
<dbReference type="GO" id="GO:0044780">
    <property type="term" value="P:bacterial-type flagellum assembly"/>
    <property type="evidence" value="ECO:0007669"/>
    <property type="project" value="InterPro"/>
</dbReference>
<dbReference type="PANTHER" id="PTHR30033:SF1">
    <property type="entry name" value="FLAGELLAR HOOK-ASSOCIATED PROTEIN 1"/>
    <property type="match status" value="1"/>
</dbReference>
<feature type="domain" description="Flagellar basal-body/hook protein C-terminal" evidence="8">
    <location>
        <begin position="411"/>
        <end position="448"/>
    </location>
</feature>
<feature type="region of interest" description="Disordered" evidence="7">
    <location>
        <begin position="1"/>
        <end position="21"/>
    </location>
</feature>
<organism evidence="10 11">
    <name type="scientific">Bartonella apis</name>
    <dbReference type="NCBI Taxonomy" id="1686310"/>
    <lineage>
        <taxon>Bacteria</taxon>
        <taxon>Pseudomonadati</taxon>
        <taxon>Pseudomonadota</taxon>
        <taxon>Alphaproteobacteria</taxon>
        <taxon>Hyphomicrobiales</taxon>
        <taxon>Bartonellaceae</taxon>
        <taxon>Bartonella</taxon>
    </lineage>
</organism>
<dbReference type="GO" id="GO:0005198">
    <property type="term" value="F:structural molecule activity"/>
    <property type="evidence" value="ECO:0007669"/>
    <property type="project" value="InterPro"/>
</dbReference>
<dbReference type="Proteomes" id="UP000187344">
    <property type="component" value="Unassembled WGS sequence"/>
</dbReference>
<comment type="subcellular location">
    <subcellularLocation>
        <location evidence="1">Bacterial flagellum</location>
    </subcellularLocation>
    <subcellularLocation>
        <location evidence="2">Secreted</location>
    </subcellularLocation>
</comment>
<name>A0A1R0F8V7_9HYPH</name>